<dbReference type="Gene3D" id="1.20.140.40">
    <property type="entry name" value="Invertase/pectin methylesterase inhibitor family protein"/>
    <property type="match status" value="1"/>
</dbReference>
<dbReference type="Pfam" id="PF04043">
    <property type="entry name" value="PMEI"/>
    <property type="match status" value="1"/>
</dbReference>
<keyword evidence="4" id="KW-1185">Reference proteome</keyword>
<dbReference type="PANTHER" id="PTHR31890">
    <property type="entry name" value="PLANT INVERTASE/PECTIN METHYLESTERASE INHIBITOR SUPERFAMILY PROTEIN"/>
    <property type="match status" value="1"/>
</dbReference>
<gene>
    <name evidence="3" type="ORF">ACH5RR_026654</name>
</gene>
<proteinExistence type="predicted"/>
<dbReference type="PANTHER" id="PTHR31890:SF9">
    <property type="entry name" value="PLANT INVERTASE_PECTIN METHYLESTERASE INHIBITOR SUPERFAMILY PROTEIN"/>
    <property type="match status" value="1"/>
</dbReference>
<feature type="signal peptide" evidence="1">
    <location>
        <begin position="1"/>
        <end position="27"/>
    </location>
</feature>
<evidence type="ECO:0000313" key="3">
    <source>
        <dbReference type="EMBL" id="KAL3513937.1"/>
    </source>
</evidence>
<dbReference type="AlphaFoldDB" id="A0ABD2Z6C9"/>
<keyword evidence="1" id="KW-0732">Signal</keyword>
<comment type="caution">
    <text evidence="3">The sequence shown here is derived from an EMBL/GenBank/DDBJ whole genome shotgun (WGS) entry which is preliminary data.</text>
</comment>
<accession>A0ABD2Z6C9</accession>
<dbReference type="InterPro" id="IPR006501">
    <property type="entry name" value="Pectinesterase_inhib_dom"/>
</dbReference>
<feature type="domain" description="Pectinesterase inhibitor" evidence="2">
    <location>
        <begin position="36"/>
        <end position="178"/>
    </location>
</feature>
<dbReference type="Proteomes" id="UP001630127">
    <property type="component" value="Unassembled WGS sequence"/>
</dbReference>
<dbReference type="NCBIfam" id="TIGR01614">
    <property type="entry name" value="PME_inhib"/>
    <property type="match status" value="1"/>
</dbReference>
<sequence length="183" mass="20241">MMSHKNQLLCVAIFLTFFSFNSPTTYATKPAPKPNESHTLVTEFCNKRSTIEGREFCTRVLKSNPKSISAKDDASLLKISVDLAIENVLETKEYMTTLSKTIPGLKECISAYDVSIGQLRIAPQELEDDPSLASYDALMAHDELINCEKSLLTSKITDDSISSRHNIAKAYVQLCVDIAMTVG</sequence>
<dbReference type="EMBL" id="JBJUIK010000011">
    <property type="protein sequence ID" value="KAL3513937.1"/>
    <property type="molecule type" value="Genomic_DNA"/>
</dbReference>
<protein>
    <recommendedName>
        <fullName evidence="2">Pectinesterase inhibitor domain-containing protein</fullName>
    </recommendedName>
</protein>
<reference evidence="3 4" key="1">
    <citation type="submission" date="2024-11" db="EMBL/GenBank/DDBJ databases">
        <title>A near-complete genome assembly of Cinchona calisaya.</title>
        <authorList>
            <person name="Lian D.C."/>
            <person name="Zhao X.W."/>
            <person name="Wei L."/>
        </authorList>
    </citation>
    <scope>NUCLEOTIDE SEQUENCE [LARGE SCALE GENOMIC DNA]</scope>
    <source>
        <tissue evidence="3">Nenye</tissue>
    </source>
</reference>
<evidence type="ECO:0000256" key="1">
    <source>
        <dbReference type="SAM" id="SignalP"/>
    </source>
</evidence>
<organism evidence="3 4">
    <name type="scientific">Cinchona calisaya</name>
    <dbReference type="NCBI Taxonomy" id="153742"/>
    <lineage>
        <taxon>Eukaryota</taxon>
        <taxon>Viridiplantae</taxon>
        <taxon>Streptophyta</taxon>
        <taxon>Embryophyta</taxon>
        <taxon>Tracheophyta</taxon>
        <taxon>Spermatophyta</taxon>
        <taxon>Magnoliopsida</taxon>
        <taxon>eudicotyledons</taxon>
        <taxon>Gunneridae</taxon>
        <taxon>Pentapetalae</taxon>
        <taxon>asterids</taxon>
        <taxon>lamiids</taxon>
        <taxon>Gentianales</taxon>
        <taxon>Rubiaceae</taxon>
        <taxon>Cinchonoideae</taxon>
        <taxon>Cinchoneae</taxon>
        <taxon>Cinchona</taxon>
    </lineage>
</organism>
<dbReference type="SUPFAM" id="SSF101148">
    <property type="entry name" value="Plant invertase/pectin methylesterase inhibitor"/>
    <property type="match status" value="1"/>
</dbReference>
<dbReference type="SMART" id="SM00856">
    <property type="entry name" value="PMEI"/>
    <property type="match status" value="1"/>
</dbReference>
<name>A0ABD2Z6C9_9GENT</name>
<evidence type="ECO:0000313" key="4">
    <source>
        <dbReference type="Proteomes" id="UP001630127"/>
    </source>
</evidence>
<evidence type="ECO:0000259" key="2">
    <source>
        <dbReference type="SMART" id="SM00856"/>
    </source>
</evidence>
<dbReference type="InterPro" id="IPR035513">
    <property type="entry name" value="Invertase/methylesterase_inhib"/>
</dbReference>
<feature type="chain" id="PRO_5044875916" description="Pectinesterase inhibitor domain-containing protein" evidence="1">
    <location>
        <begin position="28"/>
        <end position="183"/>
    </location>
</feature>